<evidence type="ECO:0000256" key="5">
    <source>
        <dbReference type="ARBA" id="ARBA00023125"/>
    </source>
</evidence>
<dbReference type="PROSITE" id="PS00716">
    <property type="entry name" value="SIGMA70_2"/>
    <property type="match status" value="1"/>
</dbReference>
<protein>
    <recommendedName>
        <fullName evidence="7 8">RNA polymerase sigma factor RpoH</fullName>
    </recommendedName>
    <alternativeName>
        <fullName evidence="7">RNA polymerase sigma-32 factor</fullName>
    </alternativeName>
</protein>
<comment type="subunit">
    <text evidence="7">Interacts with the RNA polymerase core enzyme.</text>
</comment>
<dbReference type="InterPro" id="IPR014284">
    <property type="entry name" value="RNA_pol_sigma-70_dom"/>
</dbReference>
<keyword evidence="6 7" id="KW-0804">Transcription</keyword>
<dbReference type="HAMAP" id="MF_00961">
    <property type="entry name" value="Sigma70_RpoH"/>
    <property type="match status" value="1"/>
</dbReference>
<feature type="short sequence motif" description="Interaction with polymerase core subunit RpoC" evidence="7">
    <location>
        <begin position="96"/>
        <end position="99"/>
    </location>
</feature>
<dbReference type="SUPFAM" id="SSF88659">
    <property type="entry name" value="Sigma3 and sigma4 domains of RNA polymerase sigma factors"/>
    <property type="match status" value="1"/>
</dbReference>
<dbReference type="NCBIfam" id="TIGR02392">
    <property type="entry name" value="rpoH_proteo"/>
    <property type="match status" value="1"/>
</dbReference>
<keyword evidence="4 7" id="KW-0731">Sigma factor</keyword>
<dbReference type="PRINTS" id="PR00046">
    <property type="entry name" value="SIGMA70FCT"/>
</dbReference>
<evidence type="ECO:0000256" key="4">
    <source>
        <dbReference type="ARBA" id="ARBA00023082"/>
    </source>
</evidence>
<dbReference type="Gene3D" id="1.20.120.1810">
    <property type="match status" value="1"/>
</dbReference>
<reference evidence="12" key="1">
    <citation type="journal article" date="2014" name="Int. J. Syst. Evol. Microbiol.">
        <title>Complete genome of a new Firmicutes species belonging to the dominant human colonic microbiota ('Ruminococcus bicirculans') reveals two chromosomes and a selective capacity to utilize plant glucans.</title>
        <authorList>
            <consortium name="NISC Comparative Sequencing Program"/>
            <person name="Wegmann U."/>
            <person name="Louis P."/>
            <person name="Goesmann A."/>
            <person name="Henrissat B."/>
            <person name="Duncan S.H."/>
            <person name="Flint H.J."/>
        </authorList>
    </citation>
    <scope>NUCLEOTIDE SEQUENCE</scope>
    <source>
        <strain evidence="12">NBRC 108216</strain>
    </source>
</reference>
<dbReference type="EMBL" id="BSNJ01000001">
    <property type="protein sequence ID" value="GLQ19162.1"/>
    <property type="molecule type" value="Genomic_DNA"/>
</dbReference>
<dbReference type="NCBIfam" id="TIGR02937">
    <property type="entry name" value="sigma70-ECF"/>
    <property type="match status" value="1"/>
</dbReference>
<gene>
    <name evidence="12" type="primary">rpoH1</name>
    <name evidence="7" type="synonym">rpoH</name>
    <name evidence="12" type="ORF">GCM10007854_01170</name>
</gene>
<comment type="caution">
    <text evidence="12">The sequence shown here is derived from an EMBL/GenBank/DDBJ whole genome shotgun (WGS) entry which is preliminary data.</text>
</comment>
<evidence type="ECO:0000256" key="7">
    <source>
        <dbReference type="HAMAP-Rule" id="MF_00961"/>
    </source>
</evidence>
<dbReference type="InterPro" id="IPR013324">
    <property type="entry name" value="RNA_pol_sigma_r3/r4-like"/>
</dbReference>
<dbReference type="Gene3D" id="1.20.140.160">
    <property type="match status" value="1"/>
</dbReference>
<feature type="DNA-binding region" description="H-T-H motif" evidence="7">
    <location>
        <begin position="275"/>
        <end position="294"/>
    </location>
</feature>
<dbReference type="InterPro" id="IPR007630">
    <property type="entry name" value="RNA_pol_sigma70_r4"/>
</dbReference>
<evidence type="ECO:0000256" key="3">
    <source>
        <dbReference type="ARBA" id="ARBA00023016"/>
    </source>
</evidence>
<feature type="region of interest" description="Disordered" evidence="9">
    <location>
        <begin position="1"/>
        <end position="27"/>
    </location>
</feature>
<keyword evidence="3 7" id="KW-0346">Stress response</keyword>
<evidence type="ECO:0000256" key="6">
    <source>
        <dbReference type="ARBA" id="ARBA00023163"/>
    </source>
</evidence>
<feature type="compositionally biased region" description="Polar residues" evidence="9">
    <location>
        <begin position="1"/>
        <end position="20"/>
    </location>
</feature>
<comment type="function">
    <text evidence="7">Sigma factors are initiation factors that promote the attachment of RNA polymerase to specific initiation sites and are then released. This sigma factor is involved in regulation of expression of heat shock genes.</text>
</comment>
<evidence type="ECO:0000313" key="12">
    <source>
        <dbReference type="EMBL" id="GLQ19162.1"/>
    </source>
</evidence>
<dbReference type="PROSITE" id="PS00715">
    <property type="entry name" value="SIGMA70_1"/>
    <property type="match status" value="1"/>
</dbReference>
<keyword evidence="13" id="KW-1185">Reference proteome</keyword>
<feature type="domain" description="RNA polymerase sigma-70" evidence="11">
    <location>
        <begin position="274"/>
        <end position="300"/>
    </location>
</feature>
<sequence>MANTKTLPATRGTTATKKSGNTGGLSVALSPEQGLNRYLQEIRKFPMLEKNQEFMLAKRWAEDGDTDAAEQMVTSHLRLVAKIAMGYRGYGLPIGEVISEGNVGLMQAVKKFDPDRGFRLSTYAMWWIRAAIQEYVLRSWSLVKMGTTAAQKKLFFNLRRLKGEMKAIEDGDLKPEDVTKIATTLGVKETEVTSMNRRMLGGGDASLNVQIGAEDGSTQWQDWLEDDSESQESMLADTQEHDARMELLQDAMADLNDRERDIFMRRRLSEAPLTLEELATVYGVSRERIRQIEARAFEKIQKAMVNAADKAGLIEAD</sequence>
<feature type="region of interest" description="Sigma-70 factor domain-2" evidence="7">
    <location>
        <begin position="72"/>
        <end position="141"/>
    </location>
</feature>
<name>A0ABQ5UYV8_9PROT</name>
<dbReference type="CDD" id="cd06171">
    <property type="entry name" value="Sigma70_r4"/>
    <property type="match status" value="1"/>
</dbReference>
<proteinExistence type="inferred from homology"/>
<evidence type="ECO:0000256" key="1">
    <source>
        <dbReference type="ARBA" id="ARBA00022490"/>
    </source>
</evidence>
<dbReference type="InterPro" id="IPR012759">
    <property type="entry name" value="RNA_pol_sigma_RpoH_proteobac"/>
</dbReference>
<evidence type="ECO:0000256" key="2">
    <source>
        <dbReference type="ARBA" id="ARBA00023015"/>
    </source>
</evidence>
<accession>A0ABQ5UYV8</accession>
<dbReference type="PANTHER" id="PTHR30376">
    <property type="entry name" value="SIGMA FACTOR RPOH HEAT SHOCK RELATED"/>
    <property type="match status" value="1"/>
</dbReference>
<dbReference type="InterPro" id="IPR050813">
    <property type="entry name" value="Sigma-70_Factor"/>
</dbReference>
<organism evidence="12 13">
    <name type="scientific">Algimonas porphyrae</name>
    <dbReference type="NCBI Taxonomy" id="1128113"/>
    <lineage>
        <taxon>Bacteria</taxon>
        <taxon>Pseudomonadati</taxon>
        <taxon>Pseudomonadota</taxon>
        <taxon>Alphaproteobacteria</taxon>
        <taxon>Maricaulales</taxon>
        <taxon>Robiginitomaculaceae</taxon>
        <taxon>Algimonas</taxon>
    </lineage>
</organism>
<keyword evidence="1 7" id="KW-0963">Cytoplasm</keyword>
<dbReference type="Pfam" id="PF04545">
    <property type="entry name" value="Sigma70_r4"/>
    <property type="match status" value="1"/>
</dbReference>
<evidence type="ECO:0000259" key="11">
    <source>
        <dbReference type="PROSITE" id="PS00716"/>
    </source>
</evidence>
<reference evidence="12" key="2">
    <citation type="submission" date="2023-01" db="EMBL/GenBank/DDBJ databases">
        <title>Draft genome sequence of Algimonas porphyrae strain NBRC 108216.</title>
        <authorList>
            <person name="Sun Q."/>
            <person name="Mori K."/>
        </authorList>
    </citation>
    <scope>NUCLEOTIDE SEQUENCE</scope>
    <source>
        <strain evidence="12">NBRC 108216</strain>
    </source>
</reference>
<dbReference type="InterPro" id="IPR009042">
    <property type="entry name" value="RNA_pol_sigma70_r1_2"/>
</dbReference>
<dbReference type="InterPro" id="IPR000943">
    <property type="entry name" value="RNA_pol_sigma70"/>
</dbReference>
<keyword evidence="2 7" id="KW-0805">Transcription regulation</keyword>
<dbReference type="SUPFAM" id="SSF88946">
    <property type="entry name" value="Sigma2 domain of RNA polymerase sigma factors"/>
    <property type="match status" value="1"/>
</dbReference>
<evidence type="ECO:0000313" key="13">
    <source>
        <dbReference type="Proteomes" id="UP001161390"/>
    </source>
</evidence>
<comment type="subcellular location">
    <subcellularLocation>
        <location evidence="7">Cytoplasm</location>
    </subcellularLocation>
</comment>
<evidence type="ECO:0000259" key="10">
    <source>
        <dbReference type="PROSITE" id="PS00715"/>
    </source>
</evidence>
<dbReference type="PANTHER" id="PTHR30376:SF3">
    <property type="entry name" value="RNA POLYMERASE SIGMA FACTOR RPOH"/>
    <property type="match status" value="1"/>
</dbReference>
<dbReference type="InterPro" id="IPR013325">
    <property type="entry name" value="RNA_pol_sigma_r2"/>
</dbReference>
<dbReference type="Pfam" id="PF00140">
    <property type="entry name" value="Sigma70_r1_2"/>
    <property type="match status" value="1"/>
</dbReference>
<comment type="similarity">
    <text evidence="7">Belongs to the sigma-70 factor family. RpoH subfamily.</text>
</comment>
<dbReference type="Proteomes" id="UP001161390">
    <property type="component" value="Unassembled WGS sequence"/>
</dbReference>
<evidence type="ECO:0000256" key="8">
    <source>
        <dbReference type="NCBIfam" id="TIGR02392"/>
    </source>
</evidence>
<dbReference type="NCBIfam" id="NF005143">
    <property type="entry name" value="PRK06596.1"/>
    <property type="match status" value="1"/>
</dbReference>
<feature type="domain" description="RNA polymerase sigma-70" evidence="10">
    <location>
        <begin position="96"/>
        <end position="109"/>
    </location>
</feature>
<comment type="caution">
    <text evidence="7">Lacks conserved residue(s) required for the propagation of feature annotation.</text>
</comment>
<dbReference type="RefSeq" id="WP_284368921.1">
    <property type="nucleotide sequence ID" value="NZ_BSNJ01000001.1"/>
</dbReference>
<keyword evidence="5 7" id="KW-0238">DNA-binding</keyword>
<evidence type="ECO:0000256" key="9">
    <source>
        <dbReference type="SAM" id="MobiDB-lite"/>
    </source>
</evidence>
<dbReference type="InterPro" id="IPR007627">
    <property type="entry name" value="RNA_pol_sigma70_r2"/>
</dbReference>
<dbReference type="Pfam" id="PF04542">
    <property type="entry name" value="Sigma70_r2"/>
    <property type="match status" value="1"/>
</dbReference>